<dbReference type="Pfam" id="PF00359">
    <property type="entry name" value="PTS_EIIA_2"/>
    <property type="match status" value="1"/>
</dbReference>
<dbReference type="CDD" id="cd00211">
    <property type="entry name" value="PTS_IIA_fru"/>
    <property type="match status" value="1"/>
</dbReference>
<dbReference type="PANTHER" id="PTHR47738">
    <property type="entry name" value="PTS SYSTEM FRUCTOSE-LIKE EIIA COMPONENT-RELATED"/>
    <property type="match status" value="1"/>
</dbReference>
<name>A0ABY9L2I6_9LACO</name>
<protein>
    <submittedName>
        <fullName evidence="2">PTS sugar transporter subunit IIA</fullName>
    </submittedName>
</protein>
<evidence type="ECO:0000313" key="2">
    <source>
        <dbReference type="EMBL" id="WLV77873.1"/>
    </source>
</evidence>
<dbReference type="PROSITE" id="PS51094">
    <property type="entry name" value="PTS_EIIA_TYPE_2"/>
    <property type="match status" value="1"/>
</dbReference>
<keyword evidence="3" id="KW-1185">Reference proteome</keyword>
<gene>
    <name evidence="2" type="ORF">LACPH_002655</name>
</gene>
<evidence type="ECO:0000259" key="1">
    <source>
        <dbReference type="PROSITE" id="PS51094"/>
    </source>
</evidence>
<dbReference type="Proteomes" id="UP001233112">
    <property type="component" value="Chromosome"/>
</dbReference>
<evidence type="ECO:0000313" key="3">
    <source>
        <dbReference type="Proteomes" id="UP001233112"/>
    </source>
</evidence>
<reference evidence="2 3" key="1">
    <citation type="submission" date="2023-08" db="EMBL/GenBank/DDBJ databases">
        <authorList>
            <person name="Buchebner-Jance M."/>
        </authorList>
    </citation>
    <scope>NUCLEOTIDE SEQUENCE [LARGE SCALE GENOMIC DNA]</scope>
    <source>
        <strain evidence="2 3">NCIMB 15471</strain>
    </source>
</reference>
<dbReference type="InterPro" id="IPR016152">
    <property type="entry name" value="PTrfase/Anion_transptr"/>
</dbReference>
<dbReference type="PANTHER" id="PTHR47738:SF3">
    <property type="entry name" value="PHOSPHOTRANSFERASE SYSTEM MANNITOL_FRUCTOSE-SPECIFIC IIA DOMAIN CONTAINING PROTEIN"/>
    <property type="match status" value="1"/>
</dbReference>
<sequence length="165" mass="18669">MKGESQMALKFEEAFIYPKLDAKSYEDAVRKMSQNLLKEGYVTSEYPDQVLAREKNFPTGLVLANMNIGIPHTEAEYVKKTAVAVATLREPVKVHSMIDPEQELPVSMMFMIAVSDPKGQVTILRELMRLFQDQDLMEKIMSEDTASGIYKLLKSNTVKEQSSKS</sequence>
<keyword evidence="2" id="KW-0762">Sugar transport</keyword>
<proteinExistence type="predicted"/>
<organism evidence="2 3">
    <name type="scientific">Lacticaseibacillus parahuelsenbergensis</name>
    <dbReference type="NCBI Taxonomy" id="3068305"/>
    <lineage>
        <taxon>Bacteria</taxon>
        <taxon>Bacillati</taxon>
        <taxon>Bacillota</taxon>
        <taxon>Bacilli</taxon>
        <taxon>Lactobacillales</taxon>
        <taxon>Lactobacillaceae</taxon>
        <taxon>Lacticaseibacillus</taxon>
    </lineage>
</organism>
<dbReference type="Gene3D" id="3.40.930.10">
    <property type="entry name" value="Mannitol-specific EII, Chain A"/>
    <property type="match status" value="1"/>
</dbReference>
<keyword evidence="2" id="KW-0813">Transport</keyword>
<dbReference type="SUPFAM" id="SSF55804">
    <property type="entry name" value="Phoshotransferase/anion transport protein"/>
    <property type="match status" value="1"/>
</dbReference>
<feature type="domain" description="PTS EIIA type-2" evidence="1">
    <location>
        <begin position="9"/>
        <end position="156"/>
    </location>
</feature>
<dbReference type="RefSeq" id="WP_306387058.1">
    <property type="nucleotide sequence ID" value="NZ_CP132482.1"/>
</dbReference>
<dbReference type="InterPro" id="IPR051541">
    <property type="entry name" value="PTS_SugarTrans_NitroReg"/>
</dbReference>
<dbReference type="InterPro" id="IPR002178">
    <property type="entry name" value="PTS_EIIA_type-2_dom"/>
</dbReference>
<dbReference type="EMBL" id="CP132482">
    <property type="protein sequence ID" value="WLV77873.1"/>
    <property type="molecule type" value="Genomic_DNA"/>
</dbReference>
<accession>A0ABY9L2I6</accession>